<dbReference type="InterPro" id="IPR032149">
    <property type="entry name" value="DUF4988"/>
</dbReference>
<dbReference type="EMBL" id="AMCI01000307">
    <property type="protein sequence ID" value="EJX09843.1"/>
    <property type="molecule type" value="Genomic_DNA"/>
</dbReference>
<evidence type="ECO:0000259" key="3">
    <source>
        <dbReference type="Pfam" id="PF16378"/>
    </source>
</evidence>
<organism evidence="4">
    <name type="scientific">gut metagenome</name>
    <dbReference type="NCBI Taxonomy" id="749906"/>
    <lineage>
        <taxon>unclassified sequences</taxon>
        <taxon>metagenomes</taxon>
        <taxon>organismal metagenomes</taxon>
    </lineage>
</organism>
<protein>
    <recommendedName>
        <fullName evidence="5">DUF4955 domain-containing protein</fullName>
    </recommendedName>
</protein>
<dbReference type="Pfam" id="PF16315">
    <property type="entry name" value="DUF4955"/>
    <property type="match status" value="1"/>
</dbReference>
<dbReference type="PROSITE" id="PS51257">
    <property type="entry name" value="PROKAR_LIPOPROTEIN"/>
    <property type="match status" value="1"/>
</dbReference>
<evidence type="ECO:0000313" key="4">
    <source>
        <dbReference type="EMBL" id="EJX09843.1"/>
    </source>
</evidence>
<evidence type="ECO:0000259" key="2">
    <source>
        <dbReference type="Pfam" id="PF16315"/>
    </source>
</evidence>
<dbReference type="InterPro" id="IPR011050">
    <property type="entry name" value="Pectin_lyase_fold/virulence"/>
</dbReference>
<proteinExistence type="predicted"/>
<reference evidence="4" key="1">
    <citation type="journal article" date="2012" name="PLoS ONE">
        <title>Gene sets for utilization of primary and secondary nutrition supplies in the distal gut of endangered iberian lynx.</title>
        <authorList>
            <person name="Alcaide M."/>
            <person name="Messina E."/>
            <person name="Richter M."/>
            <person name="Bargiela R."/>
            <person name="Peplies J."/>
            <person name="Huws S.A."/>
            <person name="Newbold C.J."/>
            <person name="Golyshin P.N."/>
            <person name="Simon M.A."/>
            <person name="Lopez G."/>
            <person name="Yakimov M.M."/>
            <person name="Ferrer M."/>
        </authorList>
    </citation>
    <scope>NUCLEOTIDE SEQUENCE</scope>
</reference>
<feature type="domain" description="DUF4988" evidence="3">
    <location>
        <begin position="32"/>
        <end position="211"/>
    </location>
</feature>
<dbReference type="Pfam" id="PF16378">
    <property type="entry name" value="DUF4988"/>
    <property type="match status" value="1"/>
</dbReference>
<dbReference type="Gene3D" id="2.160.20.10">
    <property type="entry name" value="Single-stranded right-handed beta-helix, Pectin lyase-like"/>
    <property type="match status" value="1"/>
</dbReference>
<dbReference type="InterPro" id="IPR032532">
    <property type="entry name" value="DUF4955"/>
</dbReference>
<dbReference type="AlphaFoldDB" id="J9H204"/>
<sequence length="867" mass="97083">MKRKNLKSFFYSIVSMLCGLLFYACQDVDDLQQRADLLKLRLDALEQSTNEMNESVAGLMSLLEGKQVVGITPSADGNGYKVELSDGSSYQFMVSDTPLGFVPLLGINADGNWTYQVSESSNPIVLLDKNNHPISAYPKDEEGHLAYVPQLQISEDGFWMVSYDEGVTFRFLMDGERKVSALAEVNLGTGSVFSRIYYNKVSGKLELTMKSDGRKFMFQVIDDFYLKVTNWPADGQKVFTLGETATFEVEQSKVKEAVIQASDGWKVMLSDTKLEITAPEKNSVVRKEEIHLIITSAENYVRVVALPVKLLNSKYPESTAKAFVEFATKDPHNVLLDFSYAGYMHGEKEPPSVDELKAKGYKLYDVTDYGAVANDGKSDREAFLKTLEAAGATRKITSDGNIRVRAKGDKLNAVIYFPEGEFILQGEKEEVNQSIHLTMGNFVICGAGRNKTKLHMKLHNLPANKNMWSTPSMIEIKHYSAPEKLTEVTANAAKGDFTVEVGSTVGLKAGQWVRLYLKNNAPELVNKELAPYSVNGLNAQVEIKKSGVEVLDYHQIKSVVSNKVTFYEPLMHEVEARWKWELQKFPHYENVGVEDLTFQAVAKEGFQHHVWATNESGEKIAYDSSCKMFDYGRLTNSWLRRCNFISVSEACSMVNSANISAYDIEISGNRGHSAIRSQGSSRVFIGKVYDHSSGMELTNTGGSQLGTMFFERAGQYHACGVSKQSLGAVIWNVHWGDDSCFESHASQPRATLIDHCQGAFIKWRQGGDLVQLPNHLNDLTIWNMNVTRTKAEDGDTFLWWDTKSIWWRNLPPVLVGFHGEPITFGEGFKQVKRLESNGKQVEPASLYEAQLKERLGYVPAWLIALKN</sequence>
<feature type="domain" description="DUF4955" evidence="2">
    <location>
        <begin position="714"/>
        <end position="865"/>
    </location>
</feature>
<evidence type="ECO:0008006" key="5">
    <source>
        <dbReference type="Google" id="ProtNLM"/>
    </source>
</evidence>
<name>J9H204_9ZZZZ</name>
<dbReference type="InterPro" id="IPR012334">
    <property type="entry name" value="Pectin_lyas_fold"/>
</dbReference>
<comment type="caution">
    <text evidence="4">The sequence shown here is derived from an EMBL/GenBank/DDBJ whole genome shotgun (WGS) entry which is preliminary data.</text>
</comment>
<accession>J9H204</accession>
<feature type="coiled-coil region" evidence="1">
    <location>
        <begin position="28"/>
        <end position="55"/>
    </location>
</feature>
<dbReference type="SUPFAM" id="SSF51126">
    <property type="entry name" value="Pectin lyase-like"/>
    <property type="match status" value="1"/>
</dbReference>
<keyword evidence="1" id="KW-0175">Coiled coil</keyword>
<gene>
    <name evidence="4" type="ORF">EVA_02051</name>
</gene>
<evidence type="ECO:0000256" key="1">
    <source>
        <dbReference type="SAM" id="Coils"/>
    </source>
</evidence>